<comment type="subcellular location">
    <subcellularLocation>
        <location evidence="1">Mitochondrion</location>
    </subcellularLocation>
</comment>
<name>A0ABR1FB75_9ASCO</name>
<dbReference type="GeneID" id="90036815"/>
<dbReference type="NCBIfam" id="TIGR03422">
    <property type="entry name" value="mito_frataxin"/>
    <property type="match status" value="1"/>
</dbReference>
<dbReference type="RefSeq" id="XP_064770144.1">
    <property type="nucleotide sequence ID" value="XM_064911303.1"/>
</dbReference>
<evidence type="ECO:0000256" key="1">
    <source>
        <dbReference type="ARBA" id="ARBA00004173"/>
    </source>
</evidence>
<evidence type="ECO:0000256" key="2">
    <source>
        <dbReference type="ARBA" id="ARBA00008183"/>
    </source>
</evidence>
<keyword evidence="6" id="KW-0410">Iron transport</keyword>
<evidence type="ECO:0000313" key="13">
    <source>
        <dbReference type="EMBL" id="KAK7207111.1"/>
    </source>
</evidence>
<evidence type="ECO:0000256" key="7">
    <source>
        <dbReference type="ARBA" id="ARBA00022946"/>
    </source>
</evidence>
<dbReference type="Pfam" id="PF01491">
    <property type="entry name" value="Frataxin_Cyay"/>
    <property type="match status" value="1"/>
</dbReference>
<evidence type="ECO:0000256" key="3">
    <source>
        <dbReference type="ARBA" id="ARBA00013107"/>
    </source>
</evidence>
<keyword evidence="10" id="KW-0406">Ion transport</keyword>
<sequence>MVAQRLISRRGIESVCRLASRTSVPRNRLFSAAAVYSSSSSSASRLTAIRSGLRYSPSCSFSTTSSLRTASVDGEYKVDELTISEYHAIADETLESIMTHCEDLADTKPQIDVELAQGVLTLILPPNGTYVINKQPPNKQIWLSSPISGPKRYDLIDGQWTYHRDGSTLGNLLREEVTEALGIEATFDGVDDYSKPR</sequence>
<dbReference type="SUPFAM" id="SSF55387">
    <property type="entry name" value="Frataxin/Nqo15-like"/>
    <property type="match status" value="1"/>
</dbReference>
<organism evidence="13 14">
    <name type="scientific">Myxozyma melibiosi</name>
    <dbReference type="NCBI Taxonomy" id="54550"/>
    <lineage>
        <taxon>Eukaryota</taxon>
        <taxon>Fungi</taxon>
        <taxon>Dikarya</taxon>
        <taxon>Ascomycota</taxon>
        <taxon>Saccharomycotina</taxon>
        <taxon>Lipomycetes</taxon>
        <taxon>Lipomycetales</taxon>
        <taxon>Lipomycetaceae</taxon>
        <taxon>Myxozyma</taxon>
    </lineage>
</organism>
<dbReference type="InterPro" id="IPR020895">
    <property type="entry name" value="Frataxin_CS"/>
</dbReference>
<keyword evidence="5" id="KW-0813">Transport</keyword>
<accession>A0ABR1FB75</accession>
<keyword evidence="11" id="KW-0496">Mitochondrion</keyword>
<keyword evidence="4" id="KW-0409">Iron storage</keyword>
<dbReference type="Proteomes" id="UP001498771">
    <property type="component" value="Unassembled WGS sequence"/>
</dbReference>
<evidence type="ECO:0000256" key="9">
    <source>
        <dbReference type="ARBA" id="ARBA00023004"/>
    </source>
</evidence>
<dbReference type="PROSITE" id="PS01344">
    <property type="entry name" value="FRATAXIN_1"/>
    <property type="match status" value="1"/>
</dbReference>
<keyword evidence="7" id="KW-0809">Transit peptide</keyword>
<keyword evidence="14" id="KW-1185">Reference proteome</keyword>
<dbReference type="EMBL" id="JBBJBU010000001">
    <property type="protein sequence ID" value="KAK7207111.1"/>
    <property type="molecule type" value="Genomic_DNA"/>
</dbReference>
<evidence type="ECO:0000256" key="11">
    <source>
        <dbReference type="ARBA" id="ARBA00023128"/>
    </source>
</evidence>
<protein>
    <recommendedName>
        <fullName evidence="3">ferroxidase</fullName>
        <ecNumber evidence="3">1.16.3.1</ecNumber>
    </recommendedName>
</protein>
<dbReference type="PANTHER" id="PTHR16821:SF2">
    <property type="entry name" value="FRATAXIN, MITOCHONDRIAL"/>
    <property type="match status" value="1"/>
</dbReference>
<dbReference type="InterPro" id="IPR002908">
    <property type="entry name" value="Frataxin/CyaY"/>
</dbReference>
<dbReference type="PANTHER" id="PTHR16821">
    <property type="entry name" value="FRATAXIN"/>
    <property type="match status" value="1"/>
</dbReference>
<dbReference type="InterPro" id="IPR036524">
    <property type="entry name" value="Frataxin/CyaY_sf"/>
</dbReference>
<keyword evidence="8" id="KW-0560">Oxidoreductase</keyword>
<evidence type="ECO:0000256" key="6">
    <source>
        <dbReference type="ARBA" id="ARBA00022496"/>
    </source>
</evidence>
<keyword evidence="9" id="KW-0408">Iron</keyword>
<proteinExistence type="inferred from homology"/>
<comment type="caution">
    <text evidence="13">The sequence shown here is derived from an EMBL/GenBank/DDBJ whole genome shotgun (WGS) entry which is preliminary data.</text>
</comment>
<dbReference type="EC" id="1.16.3.1" evidence="3"/>
<evidence type="ECO:0000256" key="8">
    <source>
        <dbReference type="ARBA" id="ARBA00023002"/>
    </source>
</evidence>
<evidence type="ECO:0000313" key="14">
    <source>
        <dbReference type="Proteomes" id="UP001498771"/>
    </source>
</evidence>
<dbReference type="NCBIfam" id="TIGR03421">
    <property type="entry name" value="FeS_CyaY"/>
    <property type="match status" value="1"/>
</dbReference>
<comment type="similarity">
    <text evidence="2">Belongs to the frataxin family.</text>
</comment>
<dbReference type="Gene3D" id="3.30.920.10">
    <property type="entry name" value="Frataxin/CyaY"/>
    <property type="match status" value="1"/>
</dbReference>
<evidence type="ECO:0000256" key="4">
    <source>
        <dbReference type="ARBA" id="ARBA00022434"/>
    </source>
</evidence>
<reference evidence="13 14" key="1">
    <citation type="submission" date="2024-03" db="EMBL/GenBank/DDBJ databases">
        <title>Genome-scale model development and genomic sequencing of the oleaginous clade Lipomyces.</title>
        <authorList>
            <consortium name="Lawrence Berkeley National Laboratory"/>
            <person name="Czajka J.J."/>
            <person name="Han Y."/>
            <person name="Kim J."/>
            <person name="Mondo S.J."/>
            <person name="Hofstad B.A."/>
            <person name="Robles A."/>
            <person name="Haridas S."/>
            <person name="Riley R."/>
            <person name="LaButti K."/>
            <person name="Pangilinan J."/>
            <person name="Andreopoulos W."/>
            <person name="Lipzen A."/>
            <person name="Yan J."/>
            <person name="Wang M."/>
            <person name="Ng V."/>
            <person name="Grigoriev I.V."/>
            <person name="Spatafora J.W."/>
            <person name="Magnuson J.K."/>
            <person name="Baker S.E."/>
            <person name="Pomraning K.R."/>
        </authorList>
    </citation>
    <scope>NUCLEOTIDE SEQUENCE [LARGE SCALE GENOMIC DNA]</scope>
    <source>
        <strain evidence="13 14">Phaff 52-87</strain>
    </source>
</reference>
<gene>
    <name evidence="13" type="ORF">BZA70DRAFT_270509</name>
</gene>
<dbReference type="InterPro" id="IPR017789">
    <property type="entry name" value="Frataxin"/>
</dbReference>
<dbReference type="PROSITE" id="PS50810">
    <property type="entry name" value="FRATAXIN_2"/>
    <property type="match status" value="1"/>
</dbReference>
<comment type="catalytic activity">
    <reaction evidence="12">
        <text>4 Fe(2+) + O2 + 4 H(+) = 4 Fe(3+) + 2 H2O</text>
        <dbReference type="Rhea" id="RHEA:11148"/>
        <dbReference type="ChEBI" id="CHEBI:15377"/>
        <dbReference type="ChEBI" id="CHEBI:15378"/>
        <dbReference type="ChEBI" id="CHEBI:15379"/>
        <dbReference type="ChEBI" id="CHEBI:29033"/>
        <dbReference type="ChEBI" id="CHEBI:29034"/>
        <dbReference type="EC" id="1.16.3.1"/>
    </reaction>
</comment>
<evidence type="ECO:0000256" key="12">
    <source>
        <dbReference type="ARBA" id="ARBA00047990"/>
    </source>
</evidence>
<dbReference type="CDD" id="cd00503">
    <property type="entry name" value="Frataxin"/>
    <property type="match status" value="1"/>
</dbReference>
<evidence type="ECO:0000256" key="10">
    <source>
        <dbReference type="ARBA" id="ARBA00023065"/>
    </source>
</evidence>
<evidence type="ECO:0000256" key="5">
    <source>
        <dbReference type="ARBA" id="ARBA00022448"/>
    </source>
</evidence>
<dbReference type="SMART" id="SM01219">
    <property type="entry name" value="Frataxin_Cyay"/>
    <property type="match status" value="1"/>
</dbReference>